<keyword evidence="3" id="KW-1185">Reference proteome</keyword>
<protein>
    <submittedName>
        <fullName evidence="2">DUF3379 domain-containing protein</fullName>
    </submittedName>
</protein>
<sequence>MNKKYVTRDSLFKTSAKEYIEQKELDSEQLDRFESLLGGYTQEAKPKESNTALGVSRRTSVYMAITASVVMLLMMSLNLYFQQPSKIGLIADEVAMNHIKMKPLELKTARLPPLRDYFTQLDFSIVNSSIFSQQNNNMLGGRYCSIQGVTAAQIRYQTAAGKKVTLYEVGYDPKIYGVLPDVGKGEKPLHIEVKGISVNLWVEKGLLMAEARDIGS</sequence>
<organism evidence="2 3">
    <name type="scientific">Shewanella nanhaiensis</name>
    <dbReference type="NCBI Taxonomy" id="2864872"/>
    <lineage>
        <taxon>Bacteria</taxon>
        <taxon>Pseudomonadati</taxon>
        <taxon>Pseudomonadota</taxon>
        <taxon>Gammaproteobacteria</taxon>
        <taxon>Alteromonadales</taxon>
        <taxon>Shewanellaceae</taxon>
        <taxon>Shewanella</taxon>
    </lineage>
</organism>
<keyword evidence="1" id="KW-1133">Transmembrane helix</keyword>
<dbReference type="Proteomes" id="UP001195963">
    <property type="component" value="Unassembled WGS sequence"/>
</dbReference>
<dbReference type="RefSeq" id="WP_220110519.1">
    <property type="nucleotide sequence ID" value="NZ_JAHZST010000011.1"/>
</dbReference>
<evidence type="ECO:0000313" key="2">
    <source>
        <dbReference type="EMBL" id="MBW8185068.1"/>
    </source>
</evidence>
<evidence type="ECO:0000256" key="1">
    <source>
        <dbReference type="SAM" id="Phobius"/>
    </source>
</evidence>
<keyword evidence="1" id="KW-0812">Transmembrane</keyword>
<name>A0ABS7E6T8_9GAMM</name>
<comment type="caution">
    <text evidence="2">The sequence shown here is derived from an EMBL/GenBank/DDBJ whole genome shotgun (WGS) entry which is preliminary data.</text>
</comment>
<reference evidence="2 3" key="1">
    <citation type="submission" date="2021-07" db="EMBL/GenBank/DDBJ databases">
        <title>Shewanella sp. nov, isolated from SCS.</title>
        <authorList>
            <person name="Cao W.R."/>
        </authorList>
    </citation>
    <scope>NUCLEOTIDE SEQUENCE [LARGE SCALE GENOMIC DNA]</scope>
    <source>
        <strain evidence="2 3">NR704-98</strain>
    </source>
</reference>
<feature type="transmembrane region" description="Helical" evidence="1">
    <location>
        <begin position="61"/>
        <end position="81"/>
    </location>
</feature>
<evidence type="ECO:0000313" key="3">
    <source>
        <dbReference type="Proteomes" id="UP001195963"/>
    </source>
</evidence>
<gene>
    <name evidence="2" type="ORF">K0625_15510</name>
</gene>
<keyword evidence="1" id="KW-0472">Membrane</keyword>
<accession>A0ABS7E6T8</accession>
<proteinExistence type="predicted"/>
<dbReference type="EMBL" id="JAHZST010000011">
    <property type="protein sequence ID" value="MBW8185068.1"/>
    <property type="molecule type" value="Genomic_DNA"/>
</dbReference>